<gene>
    <name evidence="5" type="ORF">HXL70_03515</name>
</gene>
<evidence type="ECO:0000313" key="5">
    <source>
        <dbReference type="EMBL" id="MBF1129097.1"/>
    </source>
</evidence>
<dbReference type="EMBL" id="JABZMK010000010">
    <property type="protein sequence ID" value="MBF1129097.1"/>
    <property type="molecule type" value="Genomic_DNA"/>
</dbReference>
<name>A0A6L6TQ94_9FIRM</name>
<evidence type="ECO:0000256" key="2">
    <source>
        <dbReference type="ARBA" id="ARBA00022692"/>
    </source>
</evidence>
<dbReference type="RefSeq" id="WP_022026463.1">
    <property type="nucleotide sequence ID" value="NZ_CATXWY010000009.1"/>
</dbReference>
<dbReference type="Proteomes" id="UP000757890">
    <property type="component" value="Unassembled WGS sequence"/>
</dbReference>
<evidence type="ECO:0000256" key="1">
    <source>
        <dbReference type="ARBA" id="ARBA00004141"/>
    </source>
</evidence>
<keyword evidence="2" id="KW-0812">Transmembrane</keyword>
<evidence type="ECO:0000313" key="6">
    <source>
        <dbReference type="Proteomes" id="UP000757890"/>
    </source>
</evidence>
<dbReference type="Pfam" id="PF05154">
    <property type="entry name" value="TM2"/>
    <property type="match status" value="1"/>
</dbReference>
<dbReference type="GO" id="GO:0016020">
    <property type="term" value="C:membrane"/>
    <property type="evidence" value="ECO:0007669"/>
    <property type="project" value="UniProtKB-SubCell"/>
</dbReference>
<proteinExistence type="predicted"/>
<organism evidence="5 6">
    <name type="scientific">Dialister invisus</name>
    <dbReference type="NCBI Taxonomy" id="218538"/>
    <lineage>
        <taxon>Bacteria</taxon>
        <taxon>Bacillati</taxon>
        <taxon>Bacillota</taxon>
        <taxon>Negativicutes</taxon>
        <taxon>Veillonellales</taxon>
        <taxon>Veillonellaceae</taxon>
        <taxon>Dialister</taxon>
    </lineage>
</organism>
<evidence type="ECO:0000256" key="3">
    <source>
        <dbReference type="ARBA" id="ARBA00022989"/>
    </source>
</evidence>
<accession>A0A6L6TQ94</accession>
<comment type="caution">
    <text evidence="5">The sequence shown here is derived from an EMBL/GenBank/DDBJ whole genome shotgun (WGS) entry which is preliminary data.</text>
</comment>
<evidence type="ECO:0000256" key="4">
    <source>
        <dbReference type="ARBA" id="ARBA00023136"/>
    </source>
</evidence>
<dbReference type="AlphaFoldDB" id="A0A6L6TQ94"/>
<dbReference type="InterPro" id="IPR007829">
    <property type="entry name" value="TM2"/>
</dbReference>
<comment type="subcellular location">
    <subcellularLocation>
        <location evidence="1">Membrane</location>
        <topology evidence="1">Multi-pass membrane protein</topology>
    </subcellularLocation>
</comment>
<reference evidence="5" key="1">
    <citation type="submission" date="2020-04" db="EMBL/GenBank/DDBJ databases">
        <title>Deep metagenomics examines the oral microbiome during advanced dental caries in children, revealing novel taxa and co-occurrences with host molecules.</title>
        <authorList>
            <person name="Baker J.L."/>
            <person name="Morton J.T."/>
            <person name="Dinis M."/>
            <person name="Alvarez R."/>
            <person name="Tran N.C."/>
            <person name="Knight R."/>
            <person name="Edlund A."/>
        </authorList>
    </citation>
    <scope>NUCLEOTIDE SEQUENCE</scope>
    <source>
        <strain evidence="5">JCVI_32_bin.14</strain>
    </source>
</reference>
<keyword evidence="4" id="KW-0472">Membrane</keyword>
<protein>
    <submittedName>
        <fullName evidence="5">TM2 domain-containing protein</fullName>
    </submittedName>
</protein>
<sequence>MTEKTALLLNELTPAQKNYVTNRLAAKEKDLSVAYLCWFFCIHYFYLRKPVRNILYWITYGGVFIWAIIDLFRMKSLVEKCNETIVQELIQEATLLES</sequence>
<keyword evidence="3" id="KW-1133">Transmembrane helix</keyword>